<gene>
    <name evidence="3" type="ORF">APUTEX25_001477</name>
    <name evidence="2" type="ORF">F751_5644</name>
</gene>
<dbReference type="EMBL" id="QOKY01000180">
    <property type="protein sequence ID" value="RMZ54319.1"/>
    <property type="molecule type" value="Genomic_DNA"/>
</dbReference>
<organism evidence="2 4">
    <name type="scientific">Auxenochlorella protothecoides</name>
    <name type="common">Green microalga</name>
    <name type="synonym">Chlorella protothecoides</name>
    <dbReference type="NCBI Taxonomy" id="3075"/>
    <lineage>
        <taxon>Eukaryota</taxon>
        <taxon>Viridiplantae</taxon>
        <taxon>Chlorophyta</taxon>
        <taxon>core chlorophytes</taxon>
        <taxon>Trebouxiophyceae</taxon>
        <taxon>Chlorellales</taxon>
        <taxon>Chlorellaceae</taxon>
        <taxon>Auxenochlorella</taxon>
    </lineage>
</organism>
<dbReference type="InterPro" id="IPR000781">
    <property type="entry name" value="ERH"/>
</dbReference>
<dbReference type="RefSeq" id="XP_011400667.1">
    <property type="nucleotide sequence ID" value="XM_011402365.1"/>
</dbReference>
<evidence type="ECO:0000313" key="4">
    <source>
        <dbReference type="Proteomes" id="UP000028924"/>
    </source>
</evidence>
<evidence type="ECO:0000256" key="1">
    <source>
        <dbReference type="ARBA" id="ARBA00007491"/>
    </source>
</evidence>
<dbReference type="KEGG" id="apro:F751_5644"/>
<dbReference type="eggNOG" id="KOG1766">
    <property type="taxonomic scope" value="Eukaryota"/>
</dbReference>
<reference evidence="5" key="2">
    <citation type="journal article" date="2018" name="Algal Res.">
        <title>Characterization of plant carbon substrate utilization by Auxenochlorella protothecoides.</title>
        <authorList>
            <person name="Vogler B.W."/>
            <person name="Starkenburg S.R."/>
            <person name="Sudasinghe N."/>
            <person name="Schambach J.Y."/>
            <person name="Rollin J.A."/>
            <person name="Pattathil S."/>
            <person name="Barry A.N."/>
        </authorList>
    </citation>
    <scope>NUCLEOTIDE SEQUENCE [LARGE SCALE GENOMIC DNA]</scope>
    <source>
        <strain evidence="5">UTEX 25</strain>
    </source>
</reference>
<reference evidence="3" key="4">
    <citation type="submission" date="2018-11" db="EMBL/GenBank/DDBJ databases">
        <title>Characterization of plant carbon substrate utilization by Auxenochlorella protothecoides.</title>
        <authorList>
            <person name="Vogler B.W."/>
            <person name="Starkenburg S.R."/>
            <person name="Sudasinghe N."/>
            <person name="Schambach J.Y."/>
            <person name="Rollin J.A."/>
            <person name="Pattathil S."/>
            <person name="Barry A.N."/>
        </authorList>
    </citation>
    <scope>NUCLEOTIDE SEQUENCE [LARGE SCALE GENOMIC DNA]</scope>
    <source>
        <strain evidence="3">UTEX 25</strain>
    </source>
</reference>
<dbReference type="PANTHER" id="PTHR12373">
    <property type="entry name" value="ENHANCER OF RUDIMENTARY ERH"/>
    <property type="match status" value="1"/>
</dbReference>
<reference evidence="3" key="3">
    <citation type="submission" date="2018-10" db="EMBL/GenBank/DDBJ databases">
        <authorList>
            <person name="Hovde B."/>
            <person name="Zhang X."/>
        </authorList>
    </citation>
    <scope>NUCLEOTIDE SEQUENCE [LARGE SCALE GENOMIC DNA]</scope>
    <source>
        <strain evidence="3">UTEX 25</strain>
    </source>
</reference>
<dbReference type="STRING" id="3075.A0A087SPM6"/>
<dbReference type="EMBL" id="KL662154">
    <property type="protein sequence ID" value="KFM27680.1"/>
    <property type="molecule type" value="Genomic_DNA"/>
</dbReference>
<dbReference type="AlphaFoldDB" id="A0A087SPM6"/>
<dbReference type="Proteomes" id="UP000028924">
    <property type="component" value="Unassembled WGS sequence"/>
</dbReference>
<accession>A0A087SPM6</accession>
<dbReference type="GeneID" id="23617035"/>
<sequence length="140" mass="15678">MSLVSLQYVAAPKIALGKLPCTLLSHTSRCETTAQEDKRHTIVLLQTGRDKSSRTFSDFDSTADALTGICSMYEKLLRELNPHLAEMTYELDDLFAYLDRLPEVSMLIYDPSLDAYTPHTRAWVKKAALAQLQGLAAPMR</sequence>
<dbReference type="InterPro" id="IPR035912">
    <property type="entry name" value="EHR_sf"/>
</dbReference>
<dbReference type="Gene3D" id="3.30.2260.10">
    <property type="entry name" value="Enhancer of rudimentary"/>
    <property type="match status" value="1"/>
</dbReference>
<reference evidence="2 4" key="1">
    <citation type="journal article" date="2014" name="BMC Genomics">
        <title>Oil accumulation mechanisms of the oleaginous microalga Chlorella protothecoides revealed through its genome, transcriptomes, and proteomes.</title>
        <authorList>
            <person name="Gao C."/>
            <person name="Wang Y."/>
            <person name="Shen Y."/>
            <person name="Yan D."/>
            <person name="He X."/>
            <person name="Dai J."/>
            <person name="Wu Q."/>
        </authorList>
    </citation>
    <scope>NUCLEOTIDE SEQUENCE [LARGE SCALE GENOMIC DNA]</scope>
    <source>
        <strain evidence="2 4">0710</strain>
    </source>
</reference>
<dbReference type="Proteomes" id="UP000279271">
    <property type="component" value="Unassembled WGS sequence"/>
</dbReference>
<protein>
    <submittedName>
        <fullName evidence="2">Enhancer of rudimentary-like protein</fullName>
    </submittedName>
</protein>
<evidence type="ECO:0000313" key="2">
    <source>
        <dbReference type="EMBL" id="KFM27680.1"/>
    </source>
</evidence>
<dbReference type="Pfam" id="PF01133">
    <property type="entry name" value="ER"/>
    <property type="match status" value="1"/>
</dbReference>
<dbReference type="PANTHER" id="PTHR12373:SF0">
    <property type="entry name" value="ENHANCER OF RUDIMENTARY HOMOLOG"/>
    <property type="match status" value="1"/>
</dbReference>
<evidence type="ECO:0000313" key="3">
    <source>
        <dbReference type="EMBL" id="RMZ54319.1"/>
    </source>
</evidence>
<keyword evidence="4" id="KW-1185">Reference proteome</keyword>
<evidence type="ECO:0000313" key="5">
    <source>
        <dbReference type="Proteomes" id="UP000279271"/>
    </source>
</evidence>
<dbReference type="SUPFAM" id="SSF143875">
    <property type="entry name" value="ERH-like"/>
    <property type="match status" value="1"/>
</dbReference>
<comment type="similarity">
    <text evidence="1">Belongs to the E(R) family.</text>
</comment>
<dbReference type="OrthoDB" id="7887808at2759"/>
<proteinExistence type="inferred from homology"/>
<name>A0A087SPM6_AUXPR</name>